<proteinExistence type="predicted"/>
<evidence type="ECO:0000313" key="2">
    <source>
        <dbReference type="EMBL" id="KKR12951.1"/>
    </source>
</evidence>
<feature type="domain" description="DUF5680" evidence="1">
    <location>
        <begin position="68"/>
        <end position="152"/>
    </location>
</feature>
<reference evidence="2 3" key="1">
    <citation type="journal article" date="2015" name="Nature">
        <title>rRNA introns, odd ribosomes, and small enigmatic genomes across a large radiation of phyla.</title>
        <authorList>
            <person name="Brown C.T."/>
            <person name="Hug L.A."/>
            <person name="Thomas B.C."/>
            <person name="Sharon I."/>
            <person name="Castelle C.J."/>
            <person name="Singh A."/>
            <person name="Wilkins M.J."/>
            <person name="Williams K.H."/>
            <person name="Banfield J.F."/>
        </authorList>
    </citation>
    <scope>NUCLEOTIDE SEQUENCE [LARGE SCALE GENOMIC DNA]</scope>
</reference>
<name>A0A0G0NJC9_9BACT</name>
<evidence type="ECO:0000313" key="3">
    <source>
        <dbReference type="Proteomes" id="UP000034665"/>
    </source>
</evidence>
<sequence length="169" mass="19528">MFTDERKAEILREAKGIFFKAMLAGWVGEDLGSCKMEDENNGVAIEFIDGDYRVLDRYYTTPYSEASFGTTIIFYQGNPIWMMHYAGLYKGIEAVRFLREVLAKAYQAKEFFGGRGCSMFADYARALWYTNAIEKDRDDFQYFKGREEITGMDGLTKLGFHEYSGRSLF</sequence>
<dbReference type="EMBL" id="LBWR01000001">
    <property type="protein sequence ID" value="KKR12951.1"/>
    <property type="molecule type" value="Genomic_DNA"/>
</dbReference>
<dbReference type="Pfam" id="PF18931">
    <property type="entry name" value="DUF5680"/>
    <property type="match status" value="1"/>
</dbReference>
<evidence type="ECO:0000259" key="1">
    <source>
        <dbReference type="Pfam" id="PF18931"/>
    </source>
</evidence>
<organism evidence="2 3">
    <name type="scientific">Candidatus Wolfebacteria bacterium GW2011_GWC2_39_22</name>
    <dbReference type="NCBI Taxonomy" id="1619013"/>
    <lineage>
        <taxon>Bacteria</taxon>
        <taxon>Candidatus Wolfeibacteriota</taxon>
    </lineage>
</organism>
<protein>
    <recommendedName>
        <fullName evidence="1">DUF5680 domain-containing protein</fullName>
    </recommendedName>
</protein>
<gene>
    <name evidence="2" type="ORF">UT41_C0001G0495</name>
</gene>
<dbReference type="InterPro" id="IPR043735">
    <property type="entry name" value="DUF5680"/>
</dbReference>
<accession>A0A0G0NJC9</accession>
<dbReference type="Proteomes" id="UP000034665">
    <property type="component" value="Unassembled WGS sequence"/>
</dbReference>
<comment type="caution">
    <text evidence="2">The sequence shown here is derived from an EMBL/GenBank/DDBJ whole genome shotgun (WGS) entry which is preliminary data.</text>
</comment>
<dbReference type="AlphaFoldDB" id="A0A0G0NJC9"/>